<comment type="caution">
    <text evidence="5">The sequence shown here is derived from an EMBL/GenBank/DDBJ whole genome shotgun (WGS) entry which is preliminary data.</text>
</comment>
<gene>
    <name evidence="5" type="ORF">ACFODK_09245</name>
</gene>
<evidence type="ECO:0000256" key="1">
    <source>
        <dbReference type="ARBA" id="ARBA00022487"/>
    </source>
</evidence>
<proteinExistence type="predicted"/>
<keyword evidence="1" id="KW-0719">Serine esterase</keyword>
<keyword evidence="3" id="KW-0378">Hydrolase</keyword>
<accession>A0ABV7EEE5</accession>
<keyword evidence="6" id="KW-1185">Reference proteome</keyword>
<keyword evidence="2" id="KW-0732">Signal</keyword>
<sequence>MHYARDPLSVHDLPVDAHMLIALRAPRPLFITSGLAERGESWVDPAGMWAAFAEAQAAWEIYGAATPRTPMPVAESREHMPFPLGWYQHGEGHVPWPAYDEFYDHAERFAGQ</sequence>
<reference evidence="6" key="1">
    <citation type="journal article" date="2019" name="Int. J. Syst. Evol. Microbiol.">
        <title>The Global Catalogue of Microorganisms (GCM) 10K type strain sequencing project: providing services to taxonomists for standard genome sequencing and annotation.</title>
        <authorList>
            <consortium name="The Broad Institute Genomics Platform"/>
            <consortium name="The Broad Institute Genome Sequencing Center for Infectious Disease"/>
            <person name="Wu L."/>
            <person name="Ma J."/>
        </authorList>
    </citation>
    <scope>NUCLEOTIDE SEQUENCE [LARGE SCALE GENOMIC DNA]</scope>
    <source>
        <strain evidence="6">KCTC 52606</strain>
    </source>
</reference>
<protein>
    <recommendedName>
        <fullName evidence="4">4-O-methyl-glucuronoyl methylesterase-like domain-containing protein</fullName>
    </recommendedName>
</protein>
<evidence type="ECO:0000313" key="6">
    <source>
        <dbReference type="Proteomes" id="UP001595378"/>
    </source>
</evidence>
<dbReference type="InterPro" id="IPR029058">
    <property type="entry name" value="AB_hydrolase_fold"/>
</dbReference>
<evidence type="ECO:0000256" key="3">
    <source>
        <dbReference type="ARBA" id="ARBA00022801"/>
    </source>
</evidence>
<evidence type="ECO:0000313" key="5">
    <source>
        <dbReference type="EMBL" id="MFC3101074.1"/>
    </source>
</evidence>
<dbReference type="RefSeq" id="WP_336919693.1">
    <property type="nucleotide sequence ID" value="NZ_JBANRN010000011.1"/>
</dbReference>
<evidence type="ECO:0000259" key="4">
    <source>
        <dbReference type="Pfam" id="PF22244"/>
    </source>
</evidence>
<organism evidence="5 6">
    <name type="scientific">Alteraurantiacibacter lauratis</name>
    <dbReference type="NCBI Taxonomy" id="2054627"/>
    <lineage>
        <taxon>Bacteria</taxon>
        <taxon>Pseudomonadati</taxon>
        <taxon>Pseudomonadota</taxon>
        <taxon>Alphaproteobacteria</taxon>
        <taxon>Sphingomonadales</taxon>
        <taxon>Erythrobacteraceae</taxon>
        <taxon>Alteraurantiacibacter</taxon>
    </lineage>
</organism>
<name>A0ABV7EEE5_9SPHN</name>
<dbReference type="InterPro" id="IPR054579">
    <property type="entry name" value="GCE-like_dom"/>
</dbReference>
<dbReference type="Pfam" id="PF22244">
    <property type="entry name" value="GCE_fung"/>
    <property type="match status" value="1"/>
</dbReference>
<evidence type="ECO:0000256" key="2">
    <source>
        <dbReference type="ARBA" id="ARBA00022729"/>
    </source>
</evidence>
<dbReference type="EMBL" id="JBHRSU010000030">
    <property type="protein sequence ID" value="MFC3101074.1"/>
    <property type="molecule type" value="Genomic_DNA"/>
</dbReference>
<dbReference type="Gene3D" id="3.40.50.1820">
    <property type="entry name" value="alpha/beta hydrolase"/>
    <property type="match status" value="1"/>
</dbReference>
<dbReference type="Proteomes" id="UP001595378">
    <property type="component" value="Unassembled WGS sequence"/>
</dbReference>
<feature type="domain" description="4-O-methyl-glucuronoyl methylesterase-like" evidence="4">
    <location>
        <begin position="10"/>
        <end position="63"/>
    </location>
</feature>